<evidence type="ECO:0000313" key="2">
    <source>
        <dbReference type="EMBL" id="KAK4390396.1"/>
    </source>
</evidence>
<protein>
    <submittedName>
        <fullName evidence="2">Retrovirus-related Pol polyprotein from transposon TNT 1-94</fullName>
    </submittedName>
</protein>
<keyword evidence="1" id="KW-1133">Transmembrane helix</keyword>
<reference evidence="2" key="2">
    <citation type="journal article" date="2024" name="Plant">
        <title>Genomic evolution and insights into agronomic trait innovations of Sesamum species.</title>
        <authorList>
            <person name="Miao H."/>
            <person name="Wang L."/>
            <person name="Qu L."/>
            <person name="Liu H."/>
            <person name="Sun Y."/>
            <person name="Le M."/>
            <person name="Wang Q."/>
            <person name="Wei S."/>
            <person name="Zheng Y."/>
            <person name="Lin W."/>
            <person name="Duan Y."/>
            <person name="Cao H."/>
            <person name="Xiong S."/>
            <person name="Wang X."/>
            <person name="Wei L."/>
            <person name="Li C."/>
            <person name="Ma Q."/>
            <person name="Ju M."/>
            <person name="Zhao R."/>
            <person name="Li G."/>
            <person name="Mu C."/>
            <person name="Tian Q."/>
            <person name="Mei H."/>
            <person name="Zhang T."/>
            <person name="Gao T."/>
            <person name="Zhang H."/>
        </authorList>
    </citation>
    <scope>NUCLEOTIDE SEQUENCE</scope>
    <source>
        <strain evidence="2">K16</strain>
    </source>
</reference>
<feature type="transmembrane region" description="Helical" evidence="1">
    <location>
        <begin position="43"/>
        <end position="67"/>
    </location>
</feature>
<organism evidence="2 3">
    <name type="scientific">Sesamum angolense</name>
    <dbReference type="NCBI Taxonomy" id="2727404"/>
    <lineage>
        <taxon>Eukaryota</taxon>
        <taxon>Viridiplantae</taxon>
        <taxon>Streptophyta</taxon>
        <taxon>Embryophyta</taxon>
        <taxon>Tracheophyta</taxon>
        <taxon>Spermatophyta</taxon>
        <taxon>Magnoliopsida</taxon>
        <taxon>eudicotyledons</taxon>
        <taxon>Gunneridae</taxon>
        <taxon>Pentapetalae</taxon>
        <taxon>asterids</taxon>
        <taxon>lamiids</taxon>
        <taxon>Lamiales</taxon>
        <taxon>Pedaliaceae</taxon>
        <taxon>Sesamum</taxon>
    </lineage>
</organism>
<evidence type="ECO:0000256" key="1">
    <source>
        <dbReference type="SAM" id="Phobius"/>
    </source>
</evidence>
<dbReference type="Proteomes" id="UP001289374">
    <property type="component" value="Unassembled WGS sequence"/>
</dbReference>
<keyword evidence="1" id="KW-0812">Transmembrane</keyword>
<gene>
    <name evidence="2" type="ORF">Sango_2102900</name>
</gene>
<keyword evidence="3" id="KW-1185">Reference proteome</keyword>
<keyword evidence="1" id="KW-0472">Membrane</keyword>
<name>A0AAE2BM23_9LAMI</name>
<reference evidence="2" key="1">
    <citation type="submission" date="2020-06" db="EMBL/GenBank/DDBJ databases">
        <authorList>
            <person name="Li T."/>
            <person name="Hu X."/>
            <person name="Zhang T."/>
            <person name="Song X."/>
            <person name="Zhang H."/>
            <person name="Dai N."/>
            <person name="Sheng W."/>
            <person name="Hou X."/>
            <person name="Wei L."/>
        </authorList>
    </citation>
    <scope>NUCLEOTIDE SEQUENCE</scope>
    <source>
        <strain evidence="2">K16</strain>
        <tissue evidence="2">Leaf</tissue>
    </source>
</reference>
<dbReference type="EMBL" id="JACGWL010000012">
    <property type="protein sequence ID" value="KAK4390396.1"/>
    <property type="molecule type" value="Genomic_DNA"/>
</dbReference>
<proteinExistence type="predicted"/>
<dbReference type="AlphaFoldDB" id="A0AAE2BM23"/>
<dbReference type="CDD" id="cd09272">
    <property type="entry name" value="RNase_HI_RT_Ty1"/>
    <property type="match status" value="1"/>
</dbReference>
<comment type="caution">
    <text evidence="2">The sequence shown here is derived from an EMBL/GenBank/DDBJ whole genome shotgun (WGS) entry which is preliminary data.</text>
</comment>
<sequence length="286" mass="31960">MYDSPLPTKTGKEANGVILSPKNHGSKYWTISSIRGYRPIRHLVVVVEVLFSILAVNGLGSSILVILQNLPKLRCNTGTVCGERSRGVLKDTSWMKRSKQQEFLGKTADSDLWRTCGWLMDVSRNAGAHTSIKQRLLLNGNCNIVRMGTFLMCGDAIRQSFKQATTAYSTTEAECIADSQAAKEVIWMKNYIQKLGVLPSIAEPVVIFYDSNGAIAQANELRSHHHSKHIVRCYHLLREMVSKGDVRMDPVSSAENTTYLLIKLVSQIAHTQHLDNMGLRSMVDWL</sequence>
<evidence type="ECO:0000313" key="3">
    <source>
        <dbReference type="Proteomes" id="UP001289374"/>
    </source>
</evidence>
<accession>A0AAE2BM23</accession>